<keyword evidence="5" id="KW-1185">Reference proteome</keyword>
<reference evidence="4 5" key="1">
    <citation type="submission" date="2019-07" db="EMBL/GenBank/DDBJ databases">
        <title>Genomic Encyclopedia of Type Strains, Phase I: the one thousand microbial genomes (KMG-I) project.</title>
        <authorList>
            <person name="Kyrpides N."/>
        </authorList>
    </citation>
    <scope>NUCLEOTIDE SEQUENCE [LARGE SCALE GENOMIC DNA]</scope>
    <source>
        <strain evidence="4 5">DSM 13558</strain>
    </source>
</reference>
<dbReference type="Pfam" id="PF11258">
    <property type="entry name" value="DUF3048"/>
    <property type="match status" value="1"/>
</dbReference>
<dbReference type="InterPro" id="IPR023158">
    <property type="entry name" value="YerB-like_sf"/>
</dbReference>
<dbReference type="OrthoDB" id="9779102at2"/>
<dbReference type="InterPro" id="IPR035328">
    <property type="entry name" value="DUF3048_C"/>
</dbReference>
<proteinExistence type="predicted"/>
<feature type="chain" id="PRO_5039260518" description="DUF3048 family protein" evidence="1">
    <location>
        <begin position="20"/>
        <end position="365"/>
    </location>
</feature>
<dbReference type="PROSITE" id="PS51257">
    <property type="entry name" value="PROKAR_LIPOPROTEIN"/>
    <property type="match status" value="1"/>
</dbReference>
<name>A0A562JGY3_9FIRM</name>
<feature type="domain" description="DUF3048" evidence="3">
    <location>
        <begin position="241"/>
        <end position="351"/>
    </location>
</feature>
<dbReference type="Proteomes" id="UP000315343">
    <property type="component" value="Unassembled WGS sequence"/>
</dbReference>
<keyword evidence="1" id="KW-0732">Signal</keyword>
<dbReference type="SUPFAM" id="SSF159774">
    <property type="entry name" value="YerB-like"/>
    <property type="match status" value="1"/>
</dbReference>
<evidence type="ECO:0000313" key="5">
    <source>
        <dbReference type="Proteomes" id="UP000315343"/>
    </source>
</evidence>
<dbReference type="AlphaFoldDB" id="A0A562JGY3"/>
<evidence type="ECO:0000259" key="2">
    <source>
        <dbReference type="Pfam" id="PF11258"/>
    </source>
</evidence>
<accession>A0A562JGY3</accession>
<protein>
    <recommendedName>
        <fullName evidence="6">DUF3048 family protein</fullName>
    </recommendedName>
</protein>
<evidence type="ECO:0000313" key="4">
    <source>
        <dbReference type="EMBL" id="TWH82467.1"/>
    </source>
</evidence>
<dbReference type="EMBL" id="VLKH01000002">
    <property type="protein sequence ID" value="TWH82467.1"/>
    <property type="molecule type" value="Genomic_DNA"/>
</dbReference>
<evidence type="ECO:0000256" key="1">
    <source>
        <dbReference type="SAM" id="SignalP"/>
    </source>
</evidence>
<comment type="caution">
    <text evidence="4">The sequence shown here is derived from an EMBL/GenBank/DDBJ whole genome shotgun (WGS) entry which is preliminary data.</text>
</comment>
<evidence type="ECO:0000259" key="3">
    <source>
        <dbReference type="Pfam" id="PF17479"/>
    </source>
</evidence>
<evidence type="ECO:0008006" key="6">
    <source>
        <dbReference type="Google" id="ProtNLM"/>
    </source>
</evidence>
<dbReference type="Gene3D" id="3.50.90.10">
    <property type="entry name" value="YerB-like"/>
    <property type="match status" value="1"/>
</dbReference>
<dbReference type="RefSeq" id="WP_145080187.1">
    <property type="nucleotide sequence ID" value="NZ_VLKH01000002.1"/>
</dbReference>
<sequence length="365" mass="41586">MIKKTFIVLMMAMLLFAAACSTKTSVSENPAEETVPSEENTPGELEIIDSEENADDKTHEDKGKVVSPLDGLKYFPEQLKNRPVAVSIDNHPDARWQAGLSQAEIIYEFEVEYPYTRYLCIFHAQEPEMIGPVRSARPYIIYYAMENDGIFVHVGGSEDAFSEIDRLDCPDVDGLYSGAMWRYYDTGKKAPHNMYTTVKSIRDEAASYGYRKEGNFEGYLFNEKPHNISKDYKDSISAQNINITYNKSNTTSYEYDKELQVYLRFKDGQKHVDELDKKQLSTKNIIIIETKKSVLDNAGRLYIGTVGEGRGMYISNGEAVEITWSKSKEASRTKFYSGNDEIKLNPGNTWIQVVNYLDNVEIEKN</sequence>
<feature type="signal peptide" evidence="1">
    <location>
        <begin position="1"/>
        <end position="19"/>
    </location>
</feature>
<feature type="domain" description="DUF3048" evidence="2">
    <location>
        <begin position="76"/>
        <end position="210"/>
    </location>
</feature>
<organism evidence="4 5">
    <name type="scientific">Sedimentibacter saalensis</name>
    <dbReference type="NCBI Taxonomy" id="130788"/>
    <lineage>
        <taxon>Bacteria</taxon>
        <taxon>Bacillati</taxon>
        <taxon>Bacillota</taxon>
        <taxon>Tissierellia</taxon>
        <taxon>Sedimentibacter</taxon>
    </lineage>
</organism>
<dbReference type="Pfam" id="PF17479">
    <property type="entry name" value="DUF3048_C"/>
    <property type="match status" value="1"/>
</dbReference>
<dbReference type="InterPro" id="IPR021416">
    <property type="entry name" value="DUF3048_N"/>
</dbReference>
<gene>
    <name evidence="4" type="ORF">LY60_00767</name>
</gene>